<feature type="transmembrane region" description="Helical" evidence="7">
    <location>
        <begin position="138"/>
        <end position="158"/>
    </location>
</feature>
<name>A0A382RKM9_9ZZZZ</name>
<dbReference type="EMBL" id="UINC01122441">
    <property type="protein sequence ID" value="SVC98254.1"/>
    <property type="molecule type" value="Genomic_DNA"/>
</dbReference>
<dbReference type="Gene3D" id="1.10.3720.10">
    <property type="entry name" value="MetI-like"/>
    <property type="match status" value="1"/>
</dbReference>
<protein>
    <recommendedName>
        <fullName evidence="8">ABC transmembrane type-1 domain-containing protein</fullName>
    </recommendedName>
</protein>
<keyword evidence="5 7" id="KW-1133">Transmembrane helix</keyword>
<evidence type="ECO:0000256" key="4">
    <source>
        <dbReference type="ARBA" id="ARBA00022692"/>
    </source>
</evidence>
<dbReference type="PANTHER" id="PTHR30151:SF0">
    <property type="entry name" value="ABC TRANSPORTER PERMEASE PROTEIN MJ0413-RELATED"/>
    <property type="match status" value="1"/>
</dbReference>
<feature type="transmembrane region" description="Helical" evidence="7">
    <location>
        <begin position="27"/>
        <end position="49"/>
    </location>
</feature>
<keyword evidence="4 7" id="KW-0812">Transmembrane</keyword>
<dbReference type="PROSITE" id="PS50928">
    <property type="entry name" value="ABC_TM1"/>
    <property type="match status" value="1"/>
</dbReference>
<comment type="subcellular location">
    <subcellularLocation>
        <location evidence="1">Cell membrane</location>
        <topology evidence="1">Multi-pass membrane protein</topology>
    </subcellularLocation>
</comment>
<evidence type="ECO:0000256" key="1">
    <source>
        <dbReference type="ARBA" id="ARBA00004651"/>
    </source>
</evidence>
<accession>A0A382RKM9</accession>
<feature type="transmembrane region" description="Helical" evidence="7">
    <location>
        <begin position="111"/>
        <end position="132"/>
    </location>
</feature>
<dbReference type="InterPro" id="IPR000515">
    <property type="entry name" value="MetI-like"/>
</dbReference>
<dbReference type="CDD" id="cd06261">
    <property type="entry name" value="TM_PBP2"/>
    <property type="match status" value="1"/>
</dbReference>
<dbReference type="SUPFAM" id="SSF161098">
    <property type="entry name" value="MetI-like"/>
    <property type="match status" value="1"/>
</dbReference>
<organism evidence="9">
    <name type="scientific">marine metagenome</name>
    <dbReference type="NCBI Taxonomy" id="408172"/>
    <lineage>
        <taxon>unclassified sequences</taxon>
        <taxon>metagenomes</taxon>
        <taxon>ecological metagenomes</taxon>
    </lineage>
</organism>
<evidence type="ECO:0000256" key="6">
    <source>
        <dbReference type="ARBA" id="ARBA00023136"/>
    </source>
</evidence>
<feature type="domain" description="ABC transmembrane type-1" evidence="8">
    <location>
        <begin position="73"/>
        <end position="261"/>
    </location>
</feature>
<gene>
    <name evidence="9" type="ORF">METZ01_LOCUS351108</name>
</gene>
<dbReference type="Pfam" id="PF00528">
    <property type="entry name" value="BPD_transp_1"/>
    <property type="match status" value="1"/>
</dbReference>
<sequence length="270" mass="29930">MAGKNIRSHLSLLLKKIFKYFSKKRPLIIGLFVVGIIWEISTFFLPPIITPPLKEIALAIWAIFSDLDQLKHLLATGIRVLVALIVSFLMGALIGTLMGTFDKVREYAKPLLHFIQGVPALSWVIFAVIWFASVEFRIGFILLIVTMPAFALYIESAVRAVSLDLIHLSQAFQANRLQQFRMIIIPSIIPEVISSWSVNLGAGVRVAMVAELIGSTLGVGFQLLNSQAVFDMAGAIAWTLSLVMLLSIFQGIISLTESRLLSWRPKGEHS</sequence>
<evidence type="ECO:0000256" key="7">
    <source>
        <dbReference type="SAM" id="Phobius"/>
    </source>
</evidence>
<reference evidence="9" key="1">
    <citation type="submission" date="2018-05" db="EMBL/GenBank/DDBJ databases">
        <authorList>
            <person name="Lanie J.A."/>
            <person name="Ng W.-L."/>
            <person name="Kazmierczak K.M."/>
            <person name="Andrzejewski T.M."/>
            <person name="Davidsen T.M."/>
            <person name="Wayne K.J."/>
            <person name="Tettelin H."/>
            <person name="Glass J.I."/>
            <person name="Rusch D."/>
            <person name="Podicherti R."/>
            <person name="Tsui H.-C.T."/>
            <person name="Winkler M.E."/>
        </authorList>
    </citation>
    <scope>NUCLEOTIDE SEQUENCE</scope>
</reference>
<feature type="transmembrane region" description="Helical" evidence="7">
    <location>
        <begin position="204"/>
        <end position="224"/>
    </location>
</feature>
<evidence type="ECO:0000259" key="8">
    <source>
        <dbReference type="PROSITE" id="PS50928"/>
    </source>
</evidence>
<evidence type="ECO:0000256" key="5">
    <source>
        <dbReference type="ARBA" id="ARBA00022989"/>
    </source>
</evidence>
<proteinExistence type="predicted"/>
<evidence type="ECO:0000256" key="2">
    <source>
        <dbReference type="ARBA" id="ARBA00022448"/>
    </source>
</evidence>
<dbReference type="GO" id="GO:0005886">
    <property type="term" value="C:plasma membrane"/>
    <property type="evidence" value="ECO:0007669"/>
    <property type="project" value="UniProtKB-SubCell"/>
</dbReference>
<evidence type="ECO:0000313" key="9">
    <source>
        <dbReference type="EMBL" id="SVC98254.1"/>
    </source>
</evidence>
<dbReference type="GO" id="GO:0055085">
    <property type="term" value="P:transmembrane transport"/>
    <property type="evidence" value="ECO:0007669"/>
    <property type="project" value="InterPro"/>
</dbReference>
<dbReference type="InterPro" id="IPR035906">
    <property type="entry name" value="MetI-like_sf"/>
</dbReference>
<dbReference type="PANTHER" id="PTHR30151">
    <property type="entry name" value="ALKANE SULFONATE ABC TRANSPORTER-RELATED, MEMBRANE SUBUNIT"/>
    <property type="match status" value="1"/>
</dbReference>
<feature type="transmembrane region" description="Helical" evidence="7">
    <location>
        <begin position="78"/>
        <end position="99"/>
    </location>
</feature>
<dbReference type="AlphaFoldDB" id="A0A382RKM9"/>
<keyword evidence="6 7" id="KW-0472">Membrane</keyword>
<evidence type="ECO:0000256" key="3">
    <source>
        <dbReference type="ARBA" id="ARBA00022475"/>
    </source>
</evidence>
<keyword evidence="2" id="KW-0813">Transport</keyword>
<feature type="transmembrane region" description="Helical" evidence="7">
    <location>
        <begin position="236"/>
        <end position="255"/>
    </location>
</feature>
<keyword evidence="3" id="KW-1003">Cell membrane</keyword>